<feature type="chain" id="PRO_5002064157" evidence="1">
    <location>
        <begin position="18"/>
        <end position="54"/>
    </location>
</feature>
<feature type="signal peptide" evidence="1">
    <location>
        <begin position="1"/>
        <end position="17"/>
    </location>
</feature>
<evidence type="ECO:0000313" key="2">
    <source>
        <dbReference type="EMBL" id="JAD93215.1"/>
    </source>
</evidence>
<evidence type="ECO:0000256" key="1">
    <source>
        <dbReference type="SAM" id="SignalP"/>
    </source>
</evidence>
<name>A0A0A9E5R2_ARUDO</name>
<accession>A0A0A9E5R2</accession>
<dbReference type="EMBL" id="GBRH01204680">
    <property type="protein sequence ID" value="JAD93215.1"/>
    <property type="molecule type" value="Transcribed_RNA"/>
</dbReference>
<protein>
    <submittedName>
        <fullName evidence="2">Uncharacterized protein</fullName>
    </submittedName>
</protein>
<reference evidence="2" key="1">
    <citation type="submission" date="2014-09" db="EMBL/GenBank/DDBJ databases">
        <authorList>
            <person name="Magalhaes I.L.F."/>
            <person name="Oliveira U."/>
            <person name="Santos F.R."/>
            <person name="Vidigal T.H.D.A."/>
            <person name="Brescovit A.D."/>
            <person name="Santos A.J."/>
        </authorList>
    </citation>
    <scope>NUCLEOTIDE SEQUENCE</scope>
    <source>
        <tissue evidence="2">Shoot tissue taken approximately 20 cm above the soil surface</tissue>
    </source>
</reference>
<reference evidence="2" key="2">
    <citation type="journal article" date="2015" name="Data Brief">
        <title>Shoot transcriptome of the giant reed, Arundo donax.</title>
        <authorList>
            <person name="Barrero R.A."/>
            <person name="Guerrero F.D."/>
            <person name="Moolhuijzen P."/>
            <person name="Goolsby J.A."/>
            <person name="Tidwell J."/>
            <person name="Bellgard S.E."/>
            <person name="Bellgard M.I."/>
        </authorList>
    </citation>
    <scope>NUCLEOTIDE SEQUENCE</scope>
    <source>
        <tissue evidence="2">Shoot tissue taken approximately 20 cm above the soil surface</tissue>
    </source>
</reference>
<dbReference type="AlphaFoldDB" id="A0A0A9E5R2"/>
<sequence length="54" mass="6399">MFSCLLFFCCAFWTSLTLLSHDRLWKTNEKLLKRHYLFILCKGYFLISSVTTTG</sequence>
<proteinExistence type="predicted"/>
<keyword evidence="1" id="KW-0732">Signal</keyword>
<organism evidence="2">
    <name type="scientific">Arundo donax</name>
    <name type="common">Giant reed</name>
    <name type="synonym">Donax arundinaceus</name>
    <dbReference type="NCBI Taxonomy" id="35708"/>
    <lineage>
        <taxon>Eukaryota</taxon>
        <taxon>Viridiplantae</taxon>
        <taxon>Streptophyta</taxon>
        <taxon>Embryophyta</taxon>
        <taxon>Tracheophyta</taxon>
        <taxon>Spermatophyta</taxon>
        <taxon>Magnoliopsida</taxon>
        <taxon>Liliopsida</taxon>
        <taxon>Poales</taxon>
        <taxon>Poaceae</taxon>
        <taxon>PACMAD clade</taxon>
        <taxon>Arundinoideae</taxon>
        <taxon>Arundineae</taxon>
        <taxon>Arundo</taxon>
    </lineage>
</organism>